<dbReference type="Proteomes" id="UP001620626">
    <property type="component" value="Unassembled WGS sequence"/>
</dbReference>
<dbReference type="EMBL" id="JBICBT010000788">
    <property type="protein sequence ID" value="KAL3100459.1"/>
    <property type="molecule type" value="Genomic_DNA"/>
</dbReference>
<keyword evidence="2" id="KW-1185">Reference proteome</keyword>
<comment type="caution">
    <text evidence="1">The sequence shown here is derived from an EMBL/GenBank/DDBJ whole genome shotgun (WGS) entry which is preliminary data.</text>
</comment>
<evidence type="ECO:0000313" key="1">
    <source>
        <dbReference type="EMBL" id="KAL3100459.1"/>
    </source>
</evidence>
<reference evidence="1 2" key="1">
    <citation type="submission" date="2024-10" db="EMBL/GenBank/DDBJ databases">
        <authorList>
            <person name="Kim D."/>
        </authorList>
    </citation>
    <scope>NUCLEOTIDE SEQUENCE [LARGE SCALE GENOMIC DNA]</scope>
    <source>
        <strain evidence="1">BH-2024</strain>
    </source>
</reference>
<organism evidence="1 2">
    <name type="scientific">Heterodera trifolii</name>
    <dbReference type="NCBI Taxonomy" id="157864"/>
    <lineage>
        <taxon>Eukaryota</taxon>
        <taxon>Metazoa</taxon>
        <taxon>Ecdysozoa</taxon>
        <taxon>Nematoda</taxon>
        <taxon>Chromadorea</taxon>
        <taxon>Rhabditida</taxon>
        <taxon>Tylenchina</taxon>
        <taxon>Tylenchomorpha</taxon>
        <taxon>Tylenchoidea</taxon>
        <taxon>Heteroderidae</taxon>
        <taxon>Heteroderinae</taxon>
        <taxon>Heterodera</taxon>
    </lineage>
</organism>
<protein>
    <submittedName>
        <fullName evidence="1">Uncharacterized protein</fullName>
    </submittedName>
</protein>
<sequence length="92" mass="10568">MNLNSRAQMPSREQGQRLISAFNFDGPESLRMMRLCREAKWRPFFAQIDAYFGSLSPRPEQRQKVHRIGAVTKTKNGWKKQCGGRKAKNGAN</sequence>
<evidence type="ECO:0000313" key="2">
    <source>
        <dbReference type="Proteomes" id="UP001620626"/>
    </source>
</evidence>
<name>A0ABD2KCH9_9BILA</name>
<dbReference type="AlphaFoldDB" id="A0ABD2KCH9"/>
<proteinExistence type="predicted"/>
<gene>
    <name evidence="1" type="ORF">niasHT_021906</name>
</gene>
<accession>A0ABD2KCH9</accession>